<accession>A0A1B6GF09</accession>
<name>A0A1B6GF09_9HEMI</name>
<proteinExistence type="predicted"/>
<sequence>KWAMAKLSTAKILSILNLRLWQAKFGAGGRSSILYLLSRYVVKPLEVDEYLRYSHNFNDCKESLNANFWRRHRSMSRSRRRRRHSSKHDDDNDFSDTTVAKRSRKSRSSVKRRRHGWSHDIGVEDDIMEARKRRRRRS</sequence>
<evidence type="ECO:0000256" key="2">
    <source>
        <dbReference type="SAM" id="SignalP"/>
    </source>
</evidence>
<protein>
    <submittedName>
        <fullName evidence="3">Uncharacterized protein</fullName>
    </submittedName>
</protein>
<feature type="chain" id="PRO_5008583496" evidence="2">
    <location>
        <begin position="24"/>
        <end position="138"/>
    </location>
</feature>
<feature type="compositionally biased region" description="Basic residues" evidence="1">
    <location>
        <begin position="73"/>
        <end position="86"/>
    </location>
</feature>
<reference evidence="3" key="1">
    <citation type="submission" date="2015-11" db="EMBL/GenBank/DDBJ databases">
        <title>De novo transcriptome assembly of four potential Pierce s Disease insect vectors from Arizona vineyards.</title>
        <authorList>
            <person name="Tassone E.E."/>
        </authorList>
    </citation>
    <scope>NUCLEOTIDE SEQUENCE</scope>
</reference>
<feature type="region of interest" description="Disordered" evidence="1">
    <location>
        <begin position="73"/>
        <end position="115"/>
    </location>
</feature>
<feature type="compositionally biased region" description="Basic residues" evidence="1">
    <location>
        <begin position="101"/>
        <end position="115"/>
    </location>
</feature>
<dbReference type="AlphaFoldDB" id="A0A1B6GF09"/>
<dbReference type="EMBL" id="GECZ01008769">
    <property type="protein sequence ID" value="JAS61000.1"/>
    <property type="molecule type" value="Transcribed_RNA"/>
</dbReference>
<evidence type="ECO:0000313" key="3">
    <source>
        <dbReference type="EMBL" id="JAS61000.1"/>
    </source>
</evidence>
<organism evidence="3">
    <name type="scientific">Cuerna arida</name>
    <dbReference type="NCBI Taxonomy" id="1464854"/>
    <lineage>
        <taxon>Eukaryota</taxon>
        <taxon>Metazoa</taxon>
        <taxon>Ecdysozoa</taxon>
        <taxon>Arthropoda</taxon>
        <taxon>Hexapoda</taxon>
        <taxon>Insecta</taxon>
        <taxon>Pterygota</taxon>
        <taxon>Neoptera</taxon>
        <taxon>Paraneoptera</taxon>
        <taxon>Hemiptera</taxon>
        <taxon>Auchenorrhyncha</taxon>
        <taxon>Membracoidea</taxon>
        <taxon>Cicadellidae</taxon>
        <taxon>Cicadellinae</taxon>
        <taxon>Proconiini</taxon>
        <taxon>Cuerna</taxon>
    </lineage>
</organism>
<evidence type="ECO:0000256" key="1">
    <source>
        <dbReference type="SAM" id="MobiDB-lite"/>
    </source>
</evidence>
<keyword evidence="2" id="KW-0732">Signal</keyword>
<gene>
    <name evidence="3" type="ORF">g.17186</name>
</gene>
<feature type="non-terminal residue" evidence="3">
    <location>
        <position position="1"/>
    </location>
</feature>
<feature type="signal peptide" evidence="2">
    <location>
        <begin position="1"/>
        <end position="23"/>
    </location>
</feature>